<keyword evidence="4" id="KW-1185">Reference proteome</keyword>
<dbReference type="AlphaFoldDB" id="A0AAV5F576"/>
<reference evidence="3" key="1">
    <citation type="journal article" date="2018" name="DNA Res.">
        <title>Multiple hybrid de novo genome assembly of finger millet, an orphan allotetraploid crop.</title>
        <authorList>
            <person name="Hatakeyama M."/>
            <person name="Aluri S."/>
            <person name="Balachadran M.T."/>
            <person name="Sivarajan S.R."/>
            <person name="Patrignani A."/>
            <person name="Gruter S."/>
            <person name="Poveda L."/>
            <person name="Shimizu-Inatsugi R."/>
            <person name="Baeten J."/>
            <person name="Francoijs K.J."/>
            <person name="Nataraja K.N."/>
            <person name="Reddy Y.A.N."/>
            <person name="Phadnis S."/>
            <person name="Ravikumar R.L."/>
            <person name="Schlapbach R."/>
            <person name="Sreeman S.M."/>
            <person name="Shimizu K.K."/>
        </authorList>
    </citation>
    <scope>NUCLEOTIDE SEQUENCE</scope>
</reference>
<dbReference type="Proteomes" id="UP001054889">
    <property type="component" value="Unassembled WGS sequence"/>
</dbReference>
<evidence type="ECO:0000256" key="1">
    <source>
        <dbReference type="SAM" id="MobiDB-lite"/>
    </source>
</evidence>
<name>A0AAV5F576_ELECO</name>
<feature type="region of interest" description="Disordered" evidence="1">
    <location>
        <begin position="1"/>
        <end position="30"/>
    </location>
</feature>
<evidence type="ECO:0000313" key="4">
    <source>
        <dbReference type="Proteomes" id="UP001054889"/>
    </source>
</evidence>
<dbReference type="EMBL" id="BQKI01000081">
    <property type="protein sequence ID" value="GJN29735.1"/>
    <property type="molecule type" value="Genomic_DNA"/>
</dbReference>
<feature type="region of interest" description="Disordered" evidence="1">
    <location>
        <begin position="70"/>
        <end position="91"/>
    </location>
</feature>
<feature type="compositionally biased region" description="Polar residues" evidence="1">
    <location>
        <begin position="73"/>
        <end position="91"/>
    </location>
</feature>
<proteinExistence type="predicted"/>
<reference evidence="3" key="2">
    <citation type="submission" date="2021-12" db="EMBL/GenBank/DDBJ databases">
        <title>Resequencing data analysis of finger millet.</title>
        <authorList>
            <person name="Hatakeyama M."/>
            <person name="Aluri S."/>
            <person name="Balachadran M.T."/>
            <person name="Sivarajan S.R."/>
            <person name="Poveda L."/>
            <person name="Shimizu-Inatsugi R."/>
            <person name="Schlapbach R."/>
            <person name="Sreeman S.M."/>
            <person name="Shimizu K.K."/>
        </authorList>
    </citation>
    <scope>NUCLEOTIDE SEQUENCE</scope>
</reference>
<protein>
    <submittedName>
        <fullName evidence="3">Uncharacterized protein</fullName>
    </submittedName>
</protein>
<gene>
    <name evidence="3" type="primary">gb18053</name>
    <name evidence="2" type="synonym">gb17986</name>
    <name evidence="2" type="ORF">PR202_gb17986</name>
    <name evidence="3" type="ORF">PR202_gb18053</name>
</gene>
<dbReference type="EMBL" id="BQKI01000081">
    <property type="protein sequence ID" value="GJN29798.1"/>
    <property type="molecule type" value="Genomic_DNA"/>
</dbReference>
<feature type="compositionally biased region" description="Polar residues" evidence="1">
    <location>
        <begin position="10"/>
        <end position="30"/>
    </location>
</feature>
<evidence type="ECO:0000313" key="2">
    <source>
        <dbReference type="EMBL" id="GJN29735.1"/>
    </source>
</evidence>
<evidence type="ECO:0000313" key="3">
    <source>
        <dbReference type="EMBL" id="GJN29798.1"/>
    </source>
</evidence>
<sequence length="211" mass="22121">MLRDTKSLDESTTASTQTVSHSTVDGSSITSPTSCENLLIQVADSAPTVALKAADIQSLDELIHSSAAEPVTANPQTVPHNTTDRSSNISPSTCEKILRGVSPLEDLLDPTSLEELIAAILPAVQRNTIDGASCTSPSICKKLVIGAAESASAQTLQNPDVSSLDEFLCSSSEELIAASTRTIPHNNNYGSLASASSLGSKILRRSPPNWY</sequence>
<organism evidence="3 4">
    <name type="scientific">Eleusine coracana subsp. coracana</name>
    <dbReference type="NCBI Taxonomy" id="191504"/>
    <lineage>
        <taxon>Eukaryota</taxon>
        <taxon>Viridiplantae</taxon>
        <taxon>Streptophyta</taxon>
        <taxon>Embryophyta</taxon>
        <taxon>Tracheophyta</taxon>
        <taxon>Spermatophyta</taxon>
        <taxon>Magnoliopsida</taxon>
        <taxon>Liliopsida</taxon>
        <taxon>Poales</taxon>
        <taxon>Poaceae</taxon>
        <taxon>PACMAD clade</taxon>
        <taxon>Chloridoideae</taxon>
        <taxon>Cynodonteae</taxon>
        <taxon>Eleusininae</taxon>
        <taxon>Eleusine</taxon>
    </lineage>
</organism>
<comment type="caution">
    <text evidence="3">The sequence shown here is derived from an EMBL/GenBank/DDBJ whole genome shotgun (WGS) entry which is preliminary data.</text>
</comment>
<accession>A0AAV5F576</accession>